<gene>
    <name evidence="3" type="ORF">E1283_34320</name>
</gene>
<evidence type="ECO:0000313" key="4">
    <source>
        <dbReference type="Proteomes" id="UP000295345"/>
    </source>
</evidence>
<dbReference type="Proteomes" id="UP000295345">
    <property type="component" value="Unassembled WGS sequence"/>
</dbReference>
<name>A0A4R4SJS3_9ACTN</name>
<comment type="caution">
    <text evidence="3">The sequence shown here is derived from an EMBL/GenBank/DDBJ whole genome shotgun (WGS) entry which is preliminary data.</text>
</comment>
<organism evidence="3 4">
    <name type="scientific">Streptomyces hainanensis</name>
    <dbReference type="NCBI Taxonomy" id="402648"/>
    <lineage>
        <taxon>Bacteria</taxon>
        <taxon>Bacillati</taxon>
        <taxon>Actinomycetota</taxon>
        <taxon>Actinomycetes</taxon>
        <taxon>Kitasatosporales</taxon>
        <taxon>Streptomycetaceae</taxon>
        <taxon>Streptomyces</taxon>
    </lineage>
</organism>
<accession>A0A4R4SJS3</accession>
<feature type="signal peptide" evidence="1">
    <location>
        <begin position="1"/>
        <end position="26"/>
    </location>
</feature>
<dbReference type="OrthoDB" id="5243271at2"/>
<dbReference type="EMBL" id="SMKI01000664">
    <property type="protein sequence ID" value="TDC62292.1"/>
    <property type="molecule type" value="Genomic_DNA"/>
</dbReference>
<feature type="domain" description="DUF4097" evidence="2">
    <location>
        <begin position="141"/>
        <end position="256"/>
    </location>
</feature>
<evidence type="ECO:0000256" key="1">
    <source>
        <dbReference type="SAM" id="SignalP"/>
    </source>
</evidence>
<protein>
    <recommendedName>
        <fullName evidence="2">DUF4097 domain-containing protein</fullName>
    </recommendedName>
</protein>
<dbReference type="InterPro" id="IPR025164">
    <property type="entry name" value="Toastrack_DUF4097"/>
</dbReference>
<keyword evidence="1" id="KW-0732">Signal</keyword>
<sequence length="279" mass="29227">MIRSTAAIRRASLAAAVVLAAGAALSGCVVRETHDGTPEEREFALVGETLTVDADNSRIVLVPDDSLTGEVAVTRTFEARRVTGTTAIEWSMADDTLRLRVVCRGFVVECAARHEIRVPAEVAVTLRGRNGAVEADGFAAPLDLTTSNGGITVRNASAPVALDTRNGRITVEDVSAPLSLESRNGRIEGTGLSSSEIVAKTHNGGLSLTLSTVPERVETVSDNGGTTIEVPDDGTAYRVETETRNGDVDVDVPRDDEAAAPVVDARSHNGGITVRTGSR</sequence>
<proteinExistence type="predicted"/>
<feature type="chain" id="PRO_5039214330" description="DUF4097 domain-containing protein" evidence="1">
    <location>
        <begin position="27"/>
        <end position="279"/>
    </location>
</feature>
<evidence type="ECO:0000313" key="3">
    <source>
        <dbReference type="EMBL" id="TDC62292.1"/>
    </source>
</evidence>
<reference evidence="3 4" key="1">
    <citation type="submission" date="2019-03" db="EMBL/GenBank/DDBJ databases">
        <title>Draft genome sequences of novel Actinobacteria.</title>
        <authorList>
            <person name="Sahin N."/>
            <person name="Ay H."/>
            <person name="Saygin H."/>
        </authorList>
    </citation>
    <scope>NUCLEOTIDE SEQUENCE [LARGE SCALE GENOMIC DNA]</scope>
    <source>
        <strain evidence="3 4">DSM 41900</strain>
    </source>
</reference>
<dbReference type="PROSITE" id="PS51257">
    <property type="entry name" value="PROKAR_LIPOPROTEIN"/>
    <property type="match status" value="1"/>
</dbReference>
<dbReference type="Pfam" id="PF13349">
    <property type="entry name" value="DUF4097"/>
    <property type="match status" value="1"/>
</dbReference>
<keyword evidence="4" id="KW-1185">Reference proteome</keyword>
<dbReference type="AlphaFoldDB" id="A0A4R4SJS3"/>
<evidence type="ECO:0000259" key="2">
    <source>
        <dbReference type="Pfam" id="PF13349"/>
    </source>
</evidence>
<dbReference type="RefSeq" id="WP_132822083.1">
    <property type="nucleotide sequence ID" value="NZ_SMKI01000664.1"/>
</dbReference>